<dbReference type="EMBL" id="JBFOLK010000002">
    <property type="protein sequence ID" value="KAL2533711.1"/>
    <property type="molecule type" value="Genomic_DNA"/>
</dbReference>
<organism evidence="1 2">
    <name type="scientific">Abeliophyllum distichum</name>
    <dbReference type="NCBI Taxonomy" id="126358"/>
    <lineage>
        <taxon>Eukaryota</taxon>
        <taxon>Viridiplantae</taxon>
        <taxon>Streptophyta</taxon>
        <taxon>Embryophyta</taxon>
        <taxon>Tracheophyta</taxon>
        <taxon>Spermatophyta</taxon>
        <taxon>Magnoliopsida</taxon>
        <taxon>eudicotyledons</taxon>
        <taxon>Gunneridae</taxon>
        <taxon>Pentapetalae</taxon>
        <taxon>asterids</taxon>
        <taxon>lamiids</taxon>
        <taxon>Lamiales</taxon>
        <taxon>Oleaceae</taxon>
        <taxon>Forsythieae</taxon>
        <taxon>Abeliophyllum</taxon>
    </lineage>
</organism>
<protein>
    <submittedName>
        <fullName evidence="1">Uncharacterized protein</fullName>
    </submittedName>
</protein>
<name>A0ABD1V8Q9_9LAMI</name>
<accession>A0ABD1V8Q9</accession>
<reference evidence="2" key="1">
    <citation type="submission" date="2024-07" db="EMBL/GenBank/DDBJ databases">
        <title>Two chromosome-level genome assemblies of Korean endemic species Abeliophyllum distichum and Forsythia ovata (Oleaceae).</title>
        <authorList>
            <person name="Jang H."/>
        </authorList>
    </citation>
    <scope>NUCLEOTIDE SEQUENCE [LARGE SCALE GENOMIC DNA]</scope>
</reference>
<gene>
    <name evidence="1" type="ORF">Adt_07062</name>
</gene>
<dbReference type="AlphaFoldDB" id="A0ABD1V8Q9"/>
<evidence type="ECO:0000313" key="1">
    <source>
        <dbReference type="EMBL" id="KAL2533711.1"/>
    </source>
</evidence>
<keyword evidence="2" id="KW-1185">Reference proteome</keyword>
<dbReference type="Proteomes" id="UP001604336">
    <property type="component" value="Unassembled WGS sequence"/>
</dbReference>
<proteinExistence type="predicted"/>
<comment type="caution">
    <text evidence="1">The sequence shown here is derived from an EMBL/GenBank/DDBJ whole genome shotgun (WGS) entry which is preliminary data.</text>
</comment>
<sequence length="127" mass="15196">MIKIWKVVENSSKTHFRIAIFRRMLQPLWWSVFYDSKCVAKYTTRPSKMVPNMPTFHYENSSKYFVKNVQQSEESGKKQLSSSKRAFSDSHLWEDVVTSVVVRFIRFKVRCKDLRKNLRNGIRDVKK</sequence>
<evidence type="ECO:0000313" key="2">
    <source>
        <dbReference type="Proteomes" id="UP001604336"/>
    </source>
</evidence>